<gene>
    <name evidence="2" type="ORF">SBOR_7412</name>
</gene>
<name>W9C8S5_SCLBF</name>
<organism evidence="2 3">
    <name type="scientific">Sclerotinia borealis (strain F-4128)</name>
    <dbReference type="NCBI Taxonomy" id="1432307"/>
    <lineage>
        <taxon>Eukaryota</taxon>
        <taxon>Fungi</taxon>
        <taxon>Dikarya</taxon>
        <taxon>Ascomycota</taxon>
        <taxon>Pezizomycotina</taxon>
        <taxon>Leotiomycetes</taxon>
        <taxon>Helotiales</taxon>
        <taxon>Sclerotiniaceae</taxon>
        <taxon>Sclerotinia</taxon>
    </lineage>
</organism>
<dbReference type="EMBL" id="AYSA01000406">
    <property type="protein sequence ID" value="ESZ92203.1"/>
    <property type="molecule type" value="Genomic_DNA"/>
</dbReference>
<accession>W9C8S5</accession>
<sequence length="199" mass="21950">MTPERLEATLRRRSHRSRTPFLPPVSTSRVGFSRRSHFERHARSSARVGLPDAEYNTAEDLAYPPKSMINIAGRKRHATAKLCNVLCTYVLSCKLVERVPEHRITVTTMDPGLMPGTGLAREANKFDSFLWNSVLPYILGLLRLLVSPNVHTPAESGAALARLAISADVEGTTGKHFEGLEEIKSSLDSYYGTGQSTIS</sequence>
<evidence type="ECO:0000256" key="1">
    <source>
        <dbReference type="SAM" id="MobiDB-lite"/>
    </source>
</evidence>
<feature type="region of interest" description="Disordered" evidence="1">
    <location>
        <begin position="1"/>
        <end position="28"/>
    </location>
</feature>
<comment type="caution">
    <text evidence="2">The sequence shown here is derived from an EMBL/GenBank/DDBJ whole genome shotgun (WGS) entry which is preliminary data.</text>
</comment>
<feature type="compositionally biased region" description="Basic and acidic residues" evidence="1">
    <location>
        <begin position="1"/>
        <end position="10"/>
    </location>
</feature>
<reference evidence="2 3" key="1">
    <citation type="journal article" date="2014" name="Genome Announc.">
        <title>Draft genome sequence of Sclerotinia borealis, a psychrophilic plant pathogenic fungus.</title>
        <authorList>
            <person name="Mardanov A.V."/>
            <person name="Beletsky A.V."/>
            <person name="Kadnikov V.V."/>
            <person name="Ignatov A.N."/>
            <person name="Ravin N.V."/>
        </authorList>
    </citation>
    <scope>NUCLEOTIDE SEQUENCE [LARGE SCALE GENOMIC DNA]</scope>
    <source>
        <strain evidence="3">F-4157</strain>
    </source>
</reference>
<protein>
    <submittedName>
        <fullName evidence="2">Dehydrogenase/reductase</fullName>
    </submittedName>
</protein>
<evidence type="ECO:0000313" key="2">
    <source>
        <dbReference type="EMBL" id="ESZ92203.1"/>
    </source>
</evidence>
<proteinExistence type="predicted"/>
<dbReference type="Proteomes" id="UP000019487">
    <property type="component" value="Unassembled WGS sequence"/>
</dbReference>
<keyword evidence="3" id="KW-1185">Reference proteome</keyword>
<dbReference type="HOGENOM" id="CLU_1372927_0_0_1"/>
<dbReference type="OrthoDB" id="542013at2759"/>
<dbReference type="STRING" id="1432307.W9C8S5"/>
<evidence type="ECO:0000313" key="3">
    <source>
        <dbReference type="Proteomes" id="UP000019487"/>
    </source>
</evidence>
<dbReference type="AlphaFoldDB" id="W9C8S5"/>